<keyword evidence="2" id="KW-1185">Reference proteome</keyword>
<reference evidence="1 2" key="1">
    <citation type="journal article" date="2012" name="PLoS ONE">
        <title>Genome sequence and transcriptome analysis of the radioresistant bacterium Deinococcus gobiensis: insights into the extreme environmental adaptations.</title>
        <authorList>
            <person name="Yuan M."/>
            <person name="Chen M."/>
            <person name="Zhang W."/>
            <person name="Lu W."/>
            <person name="Wang J."/>
            <person name="Yang M."/>
            <person name="Zhao P."/>
            <person name="Tang R."/>
            <person name="Li X."/>
            <person name="Hao Y."/>
            <person name="Zhou Z."/>
            <person name="Zhan Y."/>
            <person name="Yu H."/>
            <person name="Teng C."/>
            <person name="Yan Y."/>
            <person name="Ping S."/>
            <person name="Wang Y."/>
            <person name="Lin M."/>
        </authorList>
    </citation>
    <scope>NUCLEOTIDE SEQUENCE [LARGE SCALE GENOMIC DNA]</scope>
    <source>
        <strain evidence="2">DSM 21396 / JCM 16679 / CGMCC 1.7299 / I-0</strain>
        <plasmid evidence="1">P2</plasmid>
    </source>
</reference>
<dbReference type="PATRIC" id="fig|745776.4.peg.3772"/>
<protein>
    <submittedName>
        <fullName evidence="1">Uncharacterized protein</fullName>
    </submittedName>
</protein>
<sequence>MTLASTLCGLLTKAAQTGHTQPWRLPQGLQVRVAARPARLCVWREAGVWTPGEAAEREGHTCAGALGWSDYLLSWQGRYLIVTQVEPLLEAQA</sequence>
<name>H8H2K6_DEIGI</name>
<evidence type="ECO:0000313" key="1">
    <source>
        <dbReference type="EMBL" id="AFD27753.1"/>
    </source>
</evidence>
<keyword evidence="1" id="KW-0614">Plasmid</keyword>
<dbReference type="Proteomes" id="UP000007575">
    <property type="component" value="Plasmid P2"/>
</dbReference>
<dbReference type="KEGG" id="dgo:DGo_PB0484"/>
<accession>H8H2K6</accession>
<dbReference type="RefSeq" id="WP_014686845.1">
    <property type="nucleotide sequence ID" value="NC_017791.1"/>
</dbReference>
<geneLocation type="plasmid" evidence="1 2">
    <name>P2</name>
</geneLocation>
<organism evidence="1 2">
    <name type="scientific">Deinococcus gobiensis (strain DSM 21396 / JCM 16679 / CGMCC 1.7299 / I-0)</name>
    <dbReference type="NCBI Taxonomy" id="745776"/>
    <lineage>
        <taxon>Bacteria</taxon>
        <taxon>Thermotogati</taxon>
        <taxon>Deinococcota</taxon>
        <taxon>Deinococci</taxon>
        <taxon>Deinococcales</taxon>
        <taxon>Deinococcaceae</taxon>
        <taxon>Deinococcus</taxon>
    </lineage>
</organism>
<dbReference type="HOGENOM" id="CLU_2394848_0_0_0"/>
<dbReference type="EMBL" id="CP002193">
    <property type="protein sequence ID" value="AFD27753.1"/>
    <property type="molecule type" value="Genomic_DNA"/>
</dbReference>
<dbReference type="OrthoDB" id="72945at2"/>
<evidence type="ECO:0000313" key="2">
    <source>
        <dbReference type="Proteomes" id="UP000007575"/>
    </source>
</evidence>
<proteinExistence type="predicted"/>
<gene>
    <name evidence="1" type="ordered locus">DGo_PB0484</name>
</gene>
<dbReference type="AlphaFoldDB" id="H8H2K6"/>